<name>A0A6J4U146_9ACTN</name>
<proteinExistence type="predicted"/>
<dbReference type="Pfam" id="PF08241">
    <property type="entry name" value="Methyltransf_11"/>
    <property type="match status" value="1"/>
</dbReference>
<dbReference type="PANTHER" id="PTHR43036:SF2">
    <property type="entry name" value="OS04G0481300 PROTEIN"/>
    <property type="match status" value="1"/>
</dbReference>
<dbReference type="InterPro" id="IPR029063">
    <property type="entry name" value="SAM-dependent_MTases_sf"/>
</dbReference>
<sequence length="209" mass="22913">MAPHHAERFPPRFFERLDETADSEFYAAPRLVTHIDEGATAAVGALYEELALDGLVLDLMASWVSHFRTPPEHLIGVGLNEAELAANRALAEHHVQDLNVDARLPVRADSLDGAVCCVSVDYLTRPVAVFREVGRCLRAGAPFVVTFSNRLFPTKAILGWRAADEAGRVELVETYFRCSGVFGPPESALRTPRGAPGDPLWGVWARARP</sequence>
<dbReference type="PANTHER" id="PTHR43036">
    <property type="entry name" value="OSJNBB0011N17.9 PROTEIN"/>
    <property type="match status" value="1"/>
</dbReference>
<evidence type="ECO:0000313" key="2">
    <source>
        <dbReference type="EMBL" id="CAA9537579.1"/>
    </source>
</evidence>
<feature type="domain" description="Methyltransferase type 11" evidence="1">
    <location>
        <begin position="72"/>
        <end position="144"/>
    </location>
</feature>
<evidence type="ECO:0000259" key="1">
    <source>
        <dbReference type="Pfam" id="PF08241"/>
    </source>
</evidence>
<dbReference type="Gene3D" id="3.40.50.150">
    <property type="entry name" value="Vaccinia Virus protein VP39"/>
    <property type="match status" value="1"/>
</dbReference>
<dbReference type="EMBL" id="CADCWC010000233">
    <property type="protein sequence ID" value="CAA9537579.1"/>
    <property type="molecule type" value="Genomic_DNA"/>
</dbReference>
<dbReference type="AlphaFoldDB" id="A0A6J4U146"/>
<reference evidence="2" key="1">
    <citation type="submission" date="2020-02" db="EMBL/GenBank/DDBJ databases">
        <authorList>
            <person name="Meier V. D."/>
        </authorList>
    </citation>
    <scope>NUCLEOTIDE SEQUENCE</scope>
    <source>
        <strain evidence="2">AVDCRST_MAG79</strain>
    </source>
</reference>
<accession>A0A6J4U146</accession>
<dbReference type="SUPFAM" id="SSF53335">
    <property type="entry name" value="S-adenosyl-L-methionine-dependent methyltransferases"/>
    <property type="match status" value="1"/>
</dbReference>
<protein>
    <recommendedName>
        <fullName evidence="1">Methyltransferase type 11 domain-containing protein</fullName>
    </recommendedName>
</protein>
<dbReference type="InterPro" id="IPR013216">
    <property type="entry name" value="Methyltransf_11"/>
</dbReference>
<organism evidence="2">
    <name type="scientific">uncultured Thermoleophilia bacterium</name>
    <dbReference type="NCBI Taxonomy" id="1497501"/>
    <lineage>
        <taxon>Bacteria</taxon>
        <taxon>Bacillati</taxon>
        <taxon>Actinomycetota</taxon>
        <taxon>Thermoleophilia</taxon>
        <taxon>environmental samples</taxon>
    </lineage>
</organism>
<gene>
    <name evidence="2" type="ORF">AVDCRST_MAG79-1525</name>
</gene>
<dbReference type="GO" id="GO:0008757">
    <property type="term" value="F:S-adenosylmethionine-dependent methyltransferase activity"/>
    <property type="evidence" value="ECO:0007669"/>
    <property type="project" value="InterPro"/>
</dbReference>